<protein>
    <submittedName>
        <fullName evidence="1">Uncharacterized protein</fullName>
    </submittedName>
</protein>
<reference evidence="1" key="1">
    <citation type="journal article" date="2020" name="Stud. Mycol.">
        <title>101 Dothideomycetes genomes: a test case for predicting lifestyles and emergence of pathogens.</title>
        <authorList>
            <person name="Haridas S."/>
            <person name="Albert R."/>
            <person name="Binder M."/>
            <person name="Bloem J."/>
            <person name="Labutti K."/>
            <person name="Salamov A."/>
            <person name="Andreopoulos B."/>
            <person name="Baker S."/>
            <person name="Barry K."/>
            <person name="Bills G."/>
            <person name="Bluhm B."/>
            <person name="Cannon C."/>
            <person name="Castanera R."/>
            <person name="Culley D."/>
            <person name="Daum C."/>
            <person name="Ezra D."/>
            <person name="Gonzalez J."/>
            <person name="Henrissat B."/>
            <person name="Kuo A."/>
            <person name="Liang C."/>
            <person name="Lipzen A."/>
            <person name="Lutzoni F."/>
            <person name="Magnuson J."/>
            <person name="Mondo S."/>
            <person name="Nolan M."/>
            <person name="Ohm R."/>
            <person name="Pangilinan J."/>
            <person name="Park H.-J."/>
            <person name="Ramirez L."/>
            <person name="Alfaro M."/>
            <person name="Sun H."/>
            <person name="Tritt A."/>
            <person name="Yoshinaga Y."/>
            <person name="Zwiers L.-H."/>
            <person name="Turgeon B."/>
            <person name="Goodwin S."/>
            <person name="Spatafora J."/>
            <person name="Crous P."/>
            <person name="Grigoriev I."/>
        </authorList>
    </citation>
    <scope>NUCLEOTIDE SEQUENCE</scope>
    <source>
        <strain evidence="1">CBS 130266</strain>
    </source>
</reference>
<evidence type="ECO:0000313" key="2">
    <source>
        <dbReference type="Proteomes" id="UP000800235"/>
    </source>
</evidence>
<keyword evidence="2" id="KW-1185">Reference proteome</keyword>
<gene>
    <name evidence="1" type="ORF">EJ08DRAFT_303878</name>
</gene>
<organism evidence="1 2">
    <name type="scientific">Tothia fuscella</name>
    <dbReference type="NCBI Taxonomy" id="1048955"/>
    <lineage>
        <taxon>Eukaryota</taxon>
        <taxon>Fungi</taxon>
        <taxon>Dikarya</taxon>
        <taxon>Ascomycota</taxon>
        <taxon>Pezizomycotina</taxon>
        <taxon>Dothideomycetes</taxon>
        <taxon>Pleosporomycetidae</taxon>
        <taxon>Venturiales</taxon>
        <taxon>Cylindrosympodiaceae</taxon>
        <taxon>Tothia</taxon>
    </lineage>
</organism>
<evidence type="ECO:0000313" key="1">
    <source>
        <dbReference type="EMBL" id="KAF2429214.1"/>
    </source>
</evidence>
<accession>A0A9P4TWF9</accession>
<dbReference type="AlphaFoldDB" id="A0A9P4TWF9"/>
<proteinExistence type="predicted"/>
<name>A0A9P4TWF9_9PEZI</name>
<sequence>MVMLSSLMVLLRKVAILCVLHHLNLTITILHFRKLYSHLSIASLRFSPSARLSICPWCIVVLWCGFCDKTCGWSASPFYLAHRR</sequence>
<dbReference type="Proteomes" id="UP000800235">
    <property type="component" value="Unassembled WGS sequence"/>
</dbReference>
<comment type="caution">
    <text evidence="1">The sequence shown here is derived from an EMBL/GenBank/DDBJ whole genome shotgun (WGS) entry which is preliminary data.</text>
</comment>
<dbReference type="EMBL" id="MU007049">
    <property type="protein sequence ID" value="KAF2429214.1"/>
    <property type="molecule type" value="Genomic_DNA"/>
</dbReference>